<organism evidence="1">
    <name type="scientific">Phage sp. ctGns7</name>
    <dbReference type="NCBI Taxonomy" id="2828003"/>
    <lineage>
        <taxon>Viruses</taxon>
    </lineage>
</organism>
<reference evidence="1" key="1">
    <citation type="journal article" date="2021" name="Proc. Natl. Acad. Sci. U.S.A.">
        <title>A Catalog of Tens of Thousands of Viruses from Human Metagenomes Reveals Hidden Associations with Chronic Diseases.</title>
        <authorList>
            <person name="Tisza M.J."/>
            <person name="Buck C.B."/>
        </authorList>
    </citation>
    <scope>NUCLEOTIDE SEQUENCE</scope>
    <source>
        <strain evidence="1">CtGns7</strain>
    </source>
</reference>
<accession>A0A8S5S8T6</accession>
<name>A0A8S5S8T6_9VIRU</name>
<proteinExistence type="predicted"/>
<protein>
    <submittedName>
        <fullName evidence="1">Uncharacterized protein</fullName>
    </submittedName>
</protein>
<sequence length="54" mass="6498">MSYYKFANRKHELQRKDLASADYENVVFYGLYENLCYDNTFGVEKAFVIDEFNK</sequence>
<dbReference type="EMBL" id="BK032555">
    <property type="protein sequence ID" value="DAF47397.1"/>
    <property type="molecule type" value="Genomic_DNA"/>
</dbReference>
<evidence type="ECO:0000313" key="1">
    <source>
        <dbReference type="EMBL" id="DAF47397.1"/>
    </source>
</evidence>